<name>A0A2N5TM91_9BASI</name>
<evidence type="ECO:0008006" key="5">
    <source>
        <dbReference type="Google" id="ProtNLM"/>
    </source>
</evidence>
<sequence length="525" mass="60579">MIESVLNLTDQHHSKASQDYETLCTPHIFLPEGSTDSMTREIRHMEALKKTPSQADRCADAHKAADDKRNESTWKGCDDTGLMGCCCRHDAAISIVNIFKSGEQRALPLALLKKLLLSLDEENRPLGVLYDIGCSLHKYIRAKQWAHQCKFRADHTNEEQEWRNQLINLYERQSALDVLKERLLDPEFHLLSKDEIKKIFNNVKKVTKELEQLEDKLNGELTSTNVNNDEERLLLLLWNSKKELYVQAVELHAERQPMLDAKQYLKKFPDQKLHISSVFPLKYEEFSKLPLDHEFWNDGLYFQSTAPWAVEPNIRLGINCVLLISRIQEEFQLLAQELARAVGWGLAHYTRFSDSITYISQRVERLNDKNAADVEMDHIDHLNLGKLSRRDKLRVIRKELRVRQTLHGTLMEEWDQHVRWMAERCQPTDNRCALNNDWHNLMNNIKYEKAKANVSTTGEVDAALEEVVLYDTRDDGEDADENWMTNNEEGEDVQGTNGRGSGEGNVGKEDGDVAEVEIQEDASLE</sequence>
<accession>A0A2N5TM91</accession>
<dbReference type="Pfam" id="PF18758">
    <property type="entry name" value="KDZ"/>
    <property type="match status" value="1"/>
</dbReference>
<evidence type="ECO:0000313" key="4">
    <source>
        <dbReference type="Proteomes" id="UP000235392"/>
    </source>
</evidence>
<dbReference type="InterPro" id="IPR040521">
    <property type="entry name" value="KDZ"/>
</dbReference>
<evidence type="ECO:0000256" key="2">
    <source>
        <dbReference type="SAM" id="MobiDB-lite"/>
    </source>
</evidence>
<evidence type="ECO:0000256" key="1">
    <source>
        <dbReference type="SAM" id="Coils"/>
    </source>
</evidence>
<feature type="compositionally biased region" description="Acidic residues" evidence="2">
    <location>
        <begin position="512"/>
        <end position="525"/>
    </location>
</feature>
<protein>
    <recommendedName>
        <fullName evidence="5">CxC1-like cysteine cluster associated with KDZ transposases domain-containing protein</fullName>
    </recommendedName>
</protein>
<proteinExistence type="predicted"/>
<gene>
    <name evidence="3" type="ORF">PCASD_25536</name>
</gene>
<feature type="coiled-coil region" evidence="1">
    <location>
        <begin position="196"/>
        <end position="223"/>
    </location>
</feature>
<organism evidence="3 4">
    <name type="scientific">Puccinia coronata f. sp. avenae</name>
    <dbReference type="NCBI Taxonomy" id="200324"/>
    <lineage>
        <taxon>Eukaryota</taxon>
        <taxon>Fungi</taxon>
        <taxon>Dikarya</taxon>
        <taxon>Basidiomycota</taxon>
        <taxon>Pucciniomycotina</taxon>
        <taxon>Pucciniomycetes</taxon>
        <taxon>Pucciniales</taxon>
        <taxon>Pucciniaceae</taxon>
        <taxon>Puccinia</taxon>
    </lineage>
</organism>
<comment type="caution">
    <text evidence="3">The sequence shown here is derived from an EMBL/GenBank/DDBJ whole genome shotgun (WGS) entry which is preliminary data.</text>
</comment>
<dbReference type="EMBL" id="PGCI01000452">
    <property type="protein sequence ID" value="PLW26613.1"/>
    <property type="molecule type" value="Genomic_DNA"/>
</dbReference>
<dbReference type="AlphaFoldDB" id="A0A2N5TM91"/>
<evidence type="ECO:0000313" key="3">
    <source>
        <dbReference type="EMBL" id="PLW26613.1"/>
    </source>
</evidence>
<reference evidence="3 4" key="1">
    <citation type="submission" date="2017-11" db="EMBL/GenBank/DDBJ databases">
        <title>De novo assembly and phasing of dikaryotic genomes from two isolates of Puccinia coronata f. sp. avenae, the causal agent of oat crown rust.</title>
        <authorList>
            <person name="Miller M.E."/>
            <person name="Zhang Y."/>
            <person name="Omidvar V."/>
            <person name="Sperschneider J."/>
            <person name="Schwessinger B."/>
            <person name="Raley C."/>
            <person name="Palmer J.M."/>
            <person name="Garnica D."/>
            <person name="Upadhyaya N."/>
            <person name="Rathjen J."/>
            <person name="Taylor J.M."/>
            <person name="Park R.F."/>
            <person name="Dodds P.N."/>
            <person name="Hirsch C.D."/>
            <person name="Kianian S.F."/>
            <person name="Figueroa M."/>
        </authorList>
    </citation>
    <scope>NUCLEOTIDE SEQUENCE [LARGE SCALE GENOMIC DNA]</scope>
    <source>
        <strain evidence="3">12SD80</strain>
    </source>
</reference>
<dbReference type="PANTHER" id="PTHR33096:SF1">
    <property type="entry name" value="CXC1-LIKE CYSTEINE CLUSTER ASSOCIATED WITH KDZ TRANSPOSASES DOMAIN-CONTAINING PROTEIN"/>
    <property type="match status" value="1"/>
</dbReference>
<keyword evidence="1" id="KW-0175">Coiled coil</keyword>
<feature type="region of interest" description="Disordered" evidence="2">
    <location>
        <begin position="473"/>
        <end position="525"/>
    </location>
</feature>
<dbReference type="PANTHER" id="PTHR33096">
    <property type="entry name" value="CXC2 DOMAIN-CONTAINING PROTEIN"/>
    <property type="match status" value="1"/>
</dbReference>
<dbReference type="Proteomes" id="UP000235392">
    <property type="component" value="Unassembled WGS sequence"/>
</dbReference>